<proteinExistence type="predicted"/>
<dbReference type="RefSeq" id="WP_018302918.1">
    <property type="nucleotide sequence ID" value="NZ_KB902288.1"/>
</dbReference>
<dbReference type="Proteomes" id="UP000035100">
    <property type="component" value="Unassembled WGS sequence"/>
</dbReference>
<dbReference type="eggNOG" id="COG2931">
    <property type="taxonomic scope" value="Bacteria"/>
</dbReference>
<keyword evidence="3" id="KW-1185">Reference proteome</keyword>
<dbReference type="CDD" id="cd00081">
    <property type="entry name" value="Hint"/>
    <property type="match status" value="1"/>
</dbReference>
<feature type="domain" description="Hedgehog/Intein (Hint)" evidence="1">
    <location>
        <begin position="153"/>
        <end position="290"/>
    </location>
</feature>
<dbReference type="OrthoDB" id="6305173at2"/>
<protein>
    <submittedName>
        <fullName evidence="2">Hint domain protein</fullName>
    </submittedName>
</protein>
<organism evidence="2 3">
    <name type="scientific">Wenxinia marina DSM 24838</name>
    <dbReference type="NCBI Taxonomy" id="1123501"/>
    <lineage>
        <taxon>Bacteria</taxon>
        <taxon>Pseudomonadati</taxon>
        <taxon>Pseudomonadota</taxon>
        <taxon>Alphaproteobacteria</taxon>
        <taxon>Rhodobacterales</taxon>
        <taxon>Roseobacteraceae</taxon>
        <taxon>Wenxinia</taxon>
    </lineage>
</organism>
<dbReference type="SUPFAM" id="SSF51294">
    <property type="entry name" value="Hedgehog/intein (Hint) domain"/>
    <property type="match status" value="1"/>
</dbReference>
<dbReference type="Gene3D" id="2.170.16.10">
    <property type="entry name" value="Hedgehog/Intein (Hint) domain"/>
    <property type="match status" value="1"/>
</dbReference>
<dbReference type="InterPro" id="IPR036844">
    <property type="entry name" value="Hint_dom_sf"/>
</dbReference>
<dbReference type="STRING" id="1123501.Wenmar_01139"/>
<reference evidence="2 3" key="1">
    <citation type="submission" date="2013-01" db="EMBL/GenBank/DDBJ databases">
        <authorList>
            <person name="Fiebig A."/>
            <person name="Goeker M."/>
            <person name="Klenk H.-P.P."/>
        </authorList>
    </citation>
    <scope>NUCLEOTIDE SEQUENCE [LARGE SCALE GENOMIC DNA]</scope>
    <source>
        <strain evidence="2 3">DSM 24838</strain>
    </source>
</reference>
<dbReference type="AlphaFoldDB" id="A0A0D0PFS1"/>
<evidence type="ECO:0000313" key="2">
    <source>
        <dbReference type="EMBL" id="KIQ70181.1"/>
    </source>
</evidence>
<evidence type="ECO:0000313" key="3">
    <source>
        <dbReference type="Proteomes" id="UP000035100"/>
    </source>
</evidence>
<dbReference type="Pfam" id="PF13403">
    <property type="entry name" value="Hint_2"/>
    <property type="match status" value="1"/>
</dbReference>
<dbReference type="InterPro" id="IPR028992">
    <property type="entry name" value="Hedgehog/Intein_dom"/>
</dbReference>
<evidence type="ECO:0000259" key="1">
    <source>
        <dbReference type="Pfam" id="PF13403"/>
    </source>
</evidence>
<gene>
    <name evidence="2" type="ORF">Wenmar_01139</name>
</gene>
<name>A0A0D0PFS1_9RHOB</name>
<accession>A0A0D0PFS1</accession>
<dbReference type="EMBL" id="AONG01000006">
    <property type="protein sequence ID" value="KIQ70181.1"/>
    <property type="molecule type" value="Genomic_DNA"/>
</dbReference>
<comment type="caution">
    <text evidence="2">The sequence shown here is derived from an EMBL/GenBank/DDBJ whole genome shotgun (WGS) entry which is preliminary data.</text>
</comment>
<sequence>MSYTIYFLPESQMTISGGGKLDGMTQGDGSHLIGRTLTLNSTNWQGVALNDNDAAFEDNDSGQTLAAPTTIDGVTYAAGKVVEAEYTITVSDGTTTWQMVGFNVNDSSPAYATVEGLAFLGPPGSWPPVDKPLTVVSSADYPKYDASTYVSPVCFAAGTRIAVPGGERPVEEIAVGDLVMTLDGGARPVRWRGGRRWTGQGAFAPVRIAAATLGNRRDLYVSRQHRLYLTGWRAELFFGLPGVLVPAVRLVDGDRIALAPCDSVEYHHLLLDDHHLLLAEGTPAESLYLGDRARGSLSDEARAEIDAIFPELAGRGAPPLARPQVGGAAARLLVPAD</sequence>